<keyword evidence="2" id="KW-0862">Zinc</keyword>
<dbReference type="STRING" id="1111728.GCA_000427805_03195"/>
<keyword evidence="5" id="KW-1185">Reference proteome</keyword>
<feature type="active site" description="Nucleophile" evidence="1">
    <location>
        <position position="115"/>
    </location>
</feature>
<feature type="binding site" evidence="2">
    <location>
        <position position="8"/>
    </location>
    <ligand>
        <name>Zn(2+)</name>
        <dbReference type="ChEBI" id="CHEBI:29105"/>
        <label>2</label>
    </ligand>
</feature>
<evidence type="ECO:0000313" key="5">
    <source>
        <dbReference type="Proteomes" id="UP000224974"/>
    </source>
</evidence>
<evidence type="ECO:0000313" key="3">
    <source>
        <dbReference type="EMBL" id="PHI31808.1"/>
    </source>
</evidence>
<dbReference type="EMBL" id="CAADJA010000002">
    <property type="protein sequence ID" value="VFS52791.1"/>
    <property type="molecule type" value="Genomic_DNA"/>
</dbReference>
<dbReference type="GO" id="GO:0046872">
    <property type="term" value="F:metal ion binding"/>
    <property type="evidence" value="ECO:0007669"/>
    <property type="project" value="UniProtKB-KW"/>
</dbReference>
<dbReference type="GO" id="GO:0004177">
    <property type="term" value="F:aminopeptidase activity"/>
    <property type="evidence" value="ECO:0007669"/>
    <property type="project" value="UniProtKB-KW"/>
</dbReference>
<dbReference type="Proteomes" id="UP000373449">
    <property type="component" value="Unassembled WGS sequence"/>
</dbReference>
<keyword evidence="3" id="KW-0645">Protease</keyword>
<feature type="binding site" evidence="2">
    <location>
        <position position="134"/>
    </location>
    <ligand>
        <name>Zn(2+)</name>
        <dbReference type="ChEBI" id="CHEBI:29105"/>
        <label>2</label>
    </ligand>
</feature>
<dbReference type="RefSeq" id="WP_029096724.1">
    <property type="nucleotide sequence ID" value="NZ_BRLG01000006.1"/>
</dbReference>
<dbReference type="AlphaFoldDB" id="A0A2C6DN94"/>
<dbReference type="PIRSF" id="PIRSF015853">
    <property type="entry name" value="Pep_DppA"/>
    <property type="match status" value="1"/>
</dbReference>
<evidence type="ECO:0000256" key="2">
    <source>
        <dbReference type="PIRSR" id="PIRSR015853-2"/>
    </source>
</evidence>
<reference evidence="5" key="1">
    <citation type="submission" date="2017-09" db="EMBL/GenBank/DDBJ databases">
        <title>FDA dAtabase for Regulatory Grade micrObial Sequences (FDA-ARGOS): Supporting development and validation of Infectious Disease Dx tests.</title>
        <authorList>
            <person name="Minogue T."/>
            <person name="Wolcott M."/>
            <person name="Wasieloski L."/>
            <person name="Aguilar W."/>
            <person name="Moore D."/>
            <person name="Tallon L."/>
            <person name="Sadzewicz L."/>
            <person name="Ott S."/>
            <person name="Zhao X."/>
            <person name="Nagaraj S."/>
            <person name="Vavikolanu K."/>
            <person name="Aluvathingal J."/>
            <person name="Nadendla S."/>
            <person name="Sichtig H."/>
        </authorList>
    </citation>
    <scope>NUCLEOTIDE SEQUENCE [LARGE SCALE GENOMIC DNA]</scope>
    <source>
        <strain evidence="5">FDAARGOS_387</strain>
    </source>
</reference>
<feature type="binding site" evidence="2">
    <location>
        <position position="104"/>
    </location>
    <ligand>
        <name>Zn(2+)</name>
        <dbReference type="ChEBI" id="CHEBI:29105"/>
        <label>2</label>
    </ligand>
</feature>
<accession>A0A2C6DN94</accession>
<proteinExistence type="predicted"/>
<dbReference type="InterPro" id="IPR036177">
    <property type="entry name" value="Peptidase_M55_sf"/>
</dbReference>
<reference evidence="4 6" key="3">
    <citation type="submission" date="2019-03" db="EMBL/GenBank/DDBJ databases">
        <authorList>
            <consortium name="Pathogen Informatics"/>
        </authorList>
    </citation>
    <scope>NUCLEOTIDE SEQUENCE [LARGE SCALE GENOMIC DNA]</scope>
    <source>
        <strain evidence="4 6">NCTC12282</strain>
    </source>
</reference>
<dbReference type="SUPFAM" id="SSF63992">
    <property type="entry name" value="Dipeptide transport protein"/>
    <property type="match status" value="1"/>
</dbReference>
<dbReference type="EC" id="3.4.11.-" evidence="4"/>
<protein>
    <submittedName>
        <fullName evidence="3 4">Aminopeptidase</fullName>
        <ecNumber evidence="4">3.4.11.-</ecNumber>
    </submittedName>
</protein>
<feature type="binding site" evidence="2">
    <location>
        <position position="60"/>
    </location>
    <ligand>
        <name>Zn(2+)</name>
        <dbReference type="ChEBI" id="CHEBI:29105"/>
        <label>2</label>
    </ligand>
</feature>
<organism evidence="3 5">
    <name type="scientific">Budvicia aquatica</name>
    <dbReference type="NCBI Taxonomy" id="82979"/>
    <lineage>
        <taxon>Bacteria</taxon>
        <taxon>Pseudomonadati</taxon>
        <taxon>Pseudomonadota</taxon>
        <taxon>Gammaproteobacteria</taxon>
        <taxon>Enterobacterales</taxon>
        <taxon>Budviciaceae</taxon>
        <taxon>Budvicia</taxon>
    </lineage>
</organism>
<evidence type="ECO:0000313" key="6">
    <source>
        <dbReference type="Proteomes" id="UP000373449"/>
    </source>
</evidence>
<sequence>MKILISTDIEGVAGVFHPEQVRPGNGEYERARVWMTNEANAAVRAAFDGGAKEVVVNDSHGSFRNIIADKMDPRALLLQGKPRYLSMVSGVERSPDALFLIGHHAKSKSRGILAHTINSFAFSRIWLNDMELGEAGLYGALAGEFDVPVAMIAGDDVFIQETLPLFPGTTFVETKQAEGQNGGLSLTPAQSCEAIYDAVRILIENPSSWHPFKITSPITCRLQTQTPALADLFGQLPIVERLEGDLLRFEADSVQSAIRILNCFSAMSSMLR</sequence>
<dbReference type="Gene3D" id="3.30.1360.130">
    <property type="entry name" value="Dipeptide transport protein"/>
    <property type="match status" value="1"/>
</dbReference>
<gene>
    <name evidence="4" type="primary">dppA_4</name>
    <name evidence="3" type="ORF">CRN84_22020</name>
    <name evidence="4" type="ORF">NCTC12282_06005</name>
</gene>
<evidence type="ECO:0000256" key="1">
    <source>
        <dbReference type="PIRSR" id="PIRSR015853-1"/>
    </source>
</evidence>
<keyword evidence="4" id="KW-0378">Hydrolase</keyword>
<evidence type="ECO:0000313" key="4">
    <source>
        <dbReference type="EMBL" id="VFS52791.1"/>
    </source>
</evidence>
<reference evidence="3" key="2">
    <citation type="submission" date="2017-09" db="EMBL/GenBank/DDBJ databases">
        <title>FDA dAtabase for Regulatory Grade micrObial Sequences (FDA-ARGOS): Supporting development and validation of Infectious Disease Dx tests.</title>
        <authorList>
            <person name="Minogue T."/>
            <person name="Wolcott M."/>
            <person name="Wasieloski L."/>
            <person name="Aguilar W."/>
            <person name="Moore D."/>
            <person name="Tallon L.J."/>
            <person name="Sadzewicz L."/>
            <person name="Ott S."/>
            <person name="Zhao X."/>
            <person name="Nagaraj S."/>
            <person name="Vavikolanu K."/>
            <person name="Aluvathingal J."/>
            <person name="Nadendla S."/>
            <person name="Sichtig H."/>
        </authorList>
    </citation>
    <scope>NUCLEOTIDE SEQUENCE</scope>
    <source>
        <strain evidence="3">FDAARGOS_387</strain>
    </source>
</reference>
<dbReference type="Pfam" id="PF04951">
    <property type="entry name" value="Peptidase_M55"/>
    <property type="match status" value="1"/>
</dbReference>
<dbReference type="Proteomes" id="UP000224974">
    <property type="component" value="Unassembled WGS sequence"/>
</dbReference>
<dbReference type="InterPro" id="IPR027476">
    <property type="entry name" value="DppA_N"/>
</dbReference>
<keyword evidence="2" id="KW-0479">Metal-binding</keyword>
<dbReference type="CDD" id="cd08663">
    <property type="entry name" value="DAP_dppA_1"/>
    <property type="match status" value="1"/>
</dbReference>
<dbReference type="OrthoDB" id="9785420at2"/>
<name>A0A2C6DN94_9GAMM</name>
<keyword evidence="3" id="KW-0031">Aminopeptidase</keyword>
<feature type="binding site" evidence="2">
    <location>
        <position position="8"/>
    </location>
    <ligand>
        <name>Zn(2+)</name>
        <dbReference type="ChEBI" id="CHEBI:29105"/>
        <label>1</label>
    </ligand>
</feature>
<dbReference type="InterPro" id="IPR007035">
    <property type="entry name" value="Peptidase_M55"/>
</dbReference>
<dbReference type="Gene3D" id="3.40.50.10780">
    <property type="entry name" value="Dipeptide transport protein"/>
    <property type="match status" value="1"/>
</dbReference>
<feature type="binding site" evidence="2">
    <location>
        <position position="10"/>
    </location>
    <ligand>
        <name>Zn(2+)</name>
        <dbReference type="ChEBI" id="CHEBI:29105"/>
        <label>1</label>
    </ligand>
</feature>
<dbReference type="EMBL" id="PDDX01000001">
    <property type="protein sequence ID" value="PHI31808.1"/>
    <property type="molecule type" value="Genomic_DNA"/>
</dbReference>